<keyword evidence="3" id="KW-1185">Reference proteome</keyword>
<feature type="compositionally biased region" description="Basic and acidic residues" evidence="1">
    <location>
        <begin position="133"/>
        <end position="142"/>
    </location>
</feature>
<gene>
    <name evidence="2" type="primary">P</name>
</gene>
<feature type="compositionally biased region" description="Basic and acidic residues" evidence="1">
    <location>
        <begin position="12"/>
        <end position="23"/>
    </location>
</feature>
<feature type="compositionally biased region" description="Acidic residues" evidence="1">
    <location>
        <begin position="179"/>
        <end position="188"/>
    </location>
</feature>
<sequence>MKKSNIPLNLPRPRDNMPKELPKFPENVLEGLRNISQEKRRKDLLGLEYAPGSGAFREGPEVSSDTDSEMGADPPSCTTPKRLCKSTGPDKRQQDQETRTLRSASKPGPSASKGKHPRPPKTPKAPPHTTAYQHERDEESPITKHTSPTPATDLPAADSSVTSGGPSQEPQQPRSPPELIDEAMETEEKDAPPNPQETFTLALPEIFNPCDLPDGPPTAAHISVMHTAATCMEALLGKGFAKDISSEVSEQGIAMYYTRILPTLTDEPEVSPPKHTADPETAPPKPAGPKTTQTPPGHPPQTQSKPGQTCSPHNVEEYGARLAYDKLKTMIISVPSRSPGQLLSVHMSSLHLNWSTIWNRLKEFQRAHWFTQPTSDPAEMLAFCVWACQVDSLVNTISPLTLRNAIKGAPV</sequence>
<feature type="compositionally biased region" description="Low complexity" evidence="1">
    <location>
        <begin position="163"/>
        <end position="172"/>
    </location>
</feature>
<feature type="compositionally biased region" description="Low complexity" evidence="1">
    <location>
        <begin position="288"/>
        <end position="303"/>
    </location>
</feature>
<reference evidence="2" key="1">
    <citation type="submission" date="2021-09" db="EMBL/GenBank/DDBJ databases">
        <authorList>
            <person name="Gofton A.W."/>
        </authorList>
    </citation>
    <scope>NUCLEOTIDE SEQUENCE</scope>
    <source>
        <strain evidence="2">K23</strain>
    </source>
</reference>
<accession>A0AAE9LW98</accession>
<name>A0AAE9LW98_9RHAB</name>
<dbReference type="EMBL" id="OK128265">
    <property type="protein sequence ID" value="USN25212.1"/>
    <property type="molecule type" value="Viral_cRNA"/>
</dbReference>
<organism evidence="2 3">
    <name type="scientific">Haemaphysalis bancrofti rhabdovirus</name>
    <dbReference type="NCBI Taxonomy" id="2954867"/>
    <lineage>
        <taxon>Viruses</taxon>
        <taxon>Riboviria</taxon>
        <taxon>Orthornavirae</taxon>
        <taxon>Negarnaviricota</taxon>
        <taxon>Haploviricotina</taxon>
        <taxon>Monjiviricetes</taxon>
        <taxon>Mononegavirales</taxon>
        <taxon>Rhabdoviridae</taxon>
    </lineage>
</organism>
<proteinExistence type="predicted"/>
<evidence type="ECO:0000313" key="3">
    <source>
        <dbReference type="Proteomes" id="UP001253272"/>
    </source>
</evidence>
<feature type="compositionally biased region" description="Basic and acidic residues" evidence="1">
    <location>
        <begin position="36"/>
        <end position="45"/>
    </location>
</feature>
<protein>
    <submittedName>
        <fullName evidence="2">Phosphoprotein</fullName>
    </submittedName>
</protein>
<feature type="region of interest" description="Disordered" evidence="1">
    <location>
        <begin position="1"/>
        <end position="197"/>
    </location>
</feature>
<evidence type="ECO:0000313" key="2">
    <source>
        <dbReference type="EMBL" id="USN25212.1"/>
    </source>
</evidence>
<evidence type="ECO:0000256" key="1">
    <source>
        <dbReference type="SAM" id="MobiDB-lite"/>
    </source>
</evidence>
<feature type="compositionally biased region" description="Basic and acidic residues" evidence="1">
    <location>
        <begin position="88"/>
        <end position="100"/>
    </location>
</feature>
<dbReference type="Proteomes" id="UP001253272">
    <property type="component" value="Segment"/>
</dbReference>
<feature type="region of interest" description="Disordered" evidence="1">
    <location>
        <begin position="265"/>
        <end position="313"/>
    </location>
</feature>